<evidence type="ECO:0000256" key="1">
    <source>
        <dbReference type="SAM" id="Phobius"/>
    </source>
</evidence>
<reference evidence="3" key="2">
    <citation type="journal article" date="2017" name="Nat. Plants">
        <title>The Aegilops tauschii genome reveals multiple impacts of transposons.</title>
        <authorList>
            <person name="Zhao G."/>
            <person name="Zou C."/>
            <person name="Li K."/>
            <person name="Wang K."/>
            <person name="Li T."/>
            <person name="Gao L."/>
            <person name="Zhang X."/>
            <person name="Wang H."/>
            <person name="Yang Z."/>
            <person name="Liu X."/>
            <person name="Jiang W."/>
            <person name="Mao L."/>
            <person name="Kong X."/>
            <person name="Jiao Y."/>
            <person name="Jia J."/>
        </authorList>
    </citation>
    <scope>NUCLEOTIDE SEQUENCE [LARGE SCALE GENOMIC DNA]</scope>
    <source>
        <strain evidence="3">cv. AL8/78</strain>
    </source>
</reference>
<evidence type="ECO:0000313" key="3">
    <source>
        <dbReference type="Proteomes" id="UP000015105"/>
    </source>
</evidence>
<keyword evidence="1" id="KW-1133">Transmembrane helix</keyword>
<dbReference type="Proteomes" id="UP000015105">
    <property type="component" value="Chromosome 1D"/>
</dbReference>
<evidence type="ECO:0000313" key="2">
    <source>
        <dbReference type="EnsemblPlants" id="AET1Gv20694200.1"/>
    </source>
</evidence>
<reference evidence="2" key="5">
    <citation type="journal article" date="2021" name="G3 (Bethesda)">
        <title>Aegilops tauschii genome assembly Aet v5.0 features greater sequence contiguity and improved annotation.</title>
        <authorList>
            <person name="Wang L."/>
            <person name="Zhu T."/>
            <person name="Rodriguez J.C."/>
            <person name="Deal K.R."/>
            <person name="Dubcovsky J."/>
            <person name="McGuire P.E."/>
            <person name="Lux T."/>
            <person name="Spannagl M."/>
            <person name="Mayer K.F.X."/>
            <person name="Baldrich P."/>
            <person name="Meyers B.C."/>
            <person name="Huo N."/>
            <person name="Gu Y.Q."/>
            <person name="Zhou H."/>
            <person name="Devos K.M."/>
            <person name="Bennetzen J.L."/>
            <person name="Unver T."/>
            <person name="Budak H."/>
            <person name="Gulick P.J."/>
            <person name="Galiba G."/>
            <person name="Kalapos B."/>
            <person name="Nelson D.R."/>
            <person name="Li P."/>
            <person name="You F.M."/>
            <person name="Luo M.C."/>
            <person name="Dvorak J."/>
        </authorList>
    </citation>
    <scope>NUCLEOTIDE SEQUENCE [LARGE SCALE GENOMIC DNA]</scope>
    <source>
        <strain evidence="2">cv. AL8/78</strain>
    </source>
</reference>
<sequence length="51" mass="5522">MLCFGSDSLASCFCAVMVMYILMMCSGNAITCDFQDSVIVVLIIFTSLSLL</sequence>
<dbReference type="Gramene" id="AET1Gv20694200.1">
    <property type="protein sequence ID" value="AET1Gv20694200.1"/>
    <property type="gene ID" value="AET1Gv20694200"/>
</dbReference>
<protein>
    <submittedName>
        <fullName evidence="2">Uncharacterized protein</fullName>
    </submittedName>
</protein>
<organism evidence="2 3">
    <name type="scientific">Aegilops tauschii subsp. strangulata</name>
    <name type="common">Goatgrass</name>
    <dbReference type="NCBI Taxonomy" id="200361"/>
    <lineage>
        <taxon>Eukaryota</taxon>
        <taxon>Viridiplantae</taxon>
        <taxon>Streptophyta</taxon>
        <taxon>Embryophyta</taxon>
        <taxon>Tracheophyta</taxon>
        <taxon>Spermatophyta</taxon>
        <taxon>Magnoliopsida</taxon>
        <taxon>Liliopsida</taxon>
        <taxon>Poales</taxon>
        <taxon>Poaceae</taxon>
        <taxon>BOP clade</taxon>
        <taxon>Pooideae</taxon>
        <taxon>Triticodae</taxon>
        <taxon>Triticeae</taxon>
        <taxon>Triticinae</taxon>
        <taxon>Aegilops</taxon>
    </lineage>
</organism>
<keyword evidence="1" id="KW-0472">Membrane</keyword>
<name>A0A452ZB02_AEGTS</name>
<keyword evidence="3" id="KW-1185">Reference proteome</keyword>
<proteinExistence type="predicted"/>
<keyword evidence="1" id="KW-0812">Transmembrane</keyword>
<reference evidence="2" key="3">
    <citation type="journal article" date="2017" name="Nature">
        <title>Genome sequence of the progenitor of the wheat D genome Aegilops tauschii.</title>
        <authorList>
            <person name="Luo M.C."/>
            <person name="Gu Y.Q."/>
            <person name="Puiu D."/>
            <person name="Wang H."/>
            <person name="Twardziok S.O."/>
            <person name="Deal K.R."/>
            <person name="Huo N."/>
            <person name="Zhu T."/>
            <person name="Wang L."/>
            <person name="Wang Y."/>
            <person name="McGuire P.E."/>
            <person name="Liu S."/>
            <person name="Long H."/>
            <person name="Ramasamy R.K."/>
            <person name="Rodriguez J.C."/>
            <person name="Van S.L."/>
            <person name="Yuan L."/>
            <person name="Wang Z."/>
            <person name="Xia Z."/>
            <person name="Xiao L."/>
            <person name="Anderson O.D."/>
            <person name="Ouyang S."/>
            <person name="Liang Y."/>
            <person name="Zimin A.V."/>
            <person name="Pertea G."/>
            <person name="Qi P."/>
            <person name="Bennetzen J.L."/>
            <person name="Dai X."/>
            <person name="Dawson M.W."/>
            <person name="Muller H.G."/>
            <person name="Kugler K."/>
            <person name="Rivarola-Duarte L."/>
            <person name="Spannagl M."/>
            <person name="Mayer K.F.X."/>
            <person name="Lu F.H."/>
            <person name="Bevan M.W."/>
            <person name="Leroy P."/>
            <person name="Li P."/>
            <person name="You F.M."/>
            <person name="Sun Q."/>
            <person name="Liu Z."/>
            <person name="Lyons E."/>
            <person name="Wicker T."/>
            <person name="Salzberg S.L."/>
            <person name="Devos K.M."/>
            <person name="Dvorak J."/>
        </authorList>
    </citation>
    <scope>NUCLEOTIDE SEQUENCE [LARGE SCALE GENOMIC DNA]</scope>
    <source>
        <strain evidence="2">cv. AL8/78</strain>
    </source>
</reference>
<feature type="transmembrane region" description="Helical" evidence="1">
    <location>
        <begin position="6"/>
        <end position="23"/>
    </location>
</feature>
<reference evidence="2" key="4">
    <citation type="submission" date="2019-03" db="UniProtKB">
        <authorList>
            <consortium name="EnsemblPlants"/>
        </authorList>
    </citation>
    <scope>IDENTIFICATION</scope>
</reference>
<dbReference type="AlphaFoldDB" id="A0A452ZB02"/>
<reference evidence="3" key="1">
    <citation type="journal article" date="2014" name="Science">
        <title>Ancient hybridizations among the ancestral genomes of bread wheat.</title>
        <authorList>
            <consortium name="International Wheat Genome Sequencing Consortium,"/>
            <person name="Marcussen T."/>
            <person name="Sandve S.R."/>
            <person name="Heier L."/>
            <person name="Spannagl M."/>
            <person name="Pfeifer M."/>
            <person name="Jakobsen K.S."/>
            <person name="Wulff B.B."/>
            <person name="Steuernagel B."/>
            <person name="Mayer K.F."/>
            <person name="Olsen O.A."/>
        </authorList>
    </citation>
    <scope>NUCLEOTIDE SEQUENCE [LARGE SCALE GENOMIC DNA]</scope>
    <source>
        <strain evidence="3">cv. AL8/78</strain>
    </source>
</reference>
<accession>A0A452ZB02</accession>
<dbReference type="EnsemblPlants" id="AET1Gv20694200.1">
    <property type="protein sequence ID" value="AET1Gv20694200.1"/>
    <property type="gene ID" value="AET1Gv20694200"/>
</dbReference>